<feature type="transmembrane region" description="Helical" evidence="9">
    <location>
        <begin position="234"/>
        <end position="253"/>
    </location>
</feature>
<comment type="caution">
    <text evidence="10">The sequence shown here is derived from an EMBL/GenBank/DDBJ whole genome shotgun (WGS) entry which is preliminary data.</text>
</comment>
<feature type="transmembrane region" description="Helical" evidence="9">
    <location>
        <begin position="6"/>
        <end position="29"/>
    </location>
</feature>
<feature type="transmembrane region" description="Helical" evidence="9">
    <location>
        <begin position="393"/>
        <end position="411"/>
    </location>
</feature>
<keyword evidence="6 9" id="KW-1133">Transmembrane helix</keyword>
<keyword evidence="7 9" id="KW-0472">Membrane</keyword>
<keyword evidence="3" id="KW-0813">Transport</keyword>
<dbReference type="GO" id="GO:0005886">
    <property type="term" value="C:plasma membrane"/>
    <property type="evidence" value="ECO:0007669"/>
    <property type="project" value="TreeGrafter"/>
</dbReference>
<evidence type="ECO:0000313" key="11">
    <source>
        <dbReference type="Proteomes" id="UP000240009"/>
    </source>
</evidence>
<proteinExistence type="inferred from homology"/>
<name>A0A2S8FMC6_9BACT</name>
<dbReference type="InterPro" id="IPR050277">
    <property type="entry name" value="Sodium:Solute_Symporter"/>
</dbReference>
<evidence type="ECO:0000256" key="3">
    <source>
        <dbReference type="ARBA" id="ARBA00022448"/>
    </source>
</evidence>
<evidence type="ECO:0000256" key="4">
    <source>
        <dbReference type="ARBA" id="ARBA00022475"/>
    </source>
</evidence>
<dbReference type="Proteomes" id="UP000240009">
    <property type="component" value="Unassembled WGS sequence"/>
</dbReference>
<feature type="transmembrane region" description="Helical" evidence="9">
    <location>
        <begin position="81"/>
        <end position="103"/>
    </location>
</feature>
<dbReference type="AlphaFoldDB" id="A0A2S8FMC6"/>
<gene>
    <name evidence="10" type="ORF">C5Y96_10885</name>
</gene>
<dbReference type="InterPro" id="IPR001734">
    <property type="entry name" value="Na/solute_symporter"/>
</dbReference>
<feature type="transmembrane region" description="Helical" evidence="9">
    <location>
        <begin position="50"/>
        <end position="69"/>
    </location>
</feature>
<feature type="transmembrane region" description="Helical" evidence="9">
    <location>
        <begin position="367"/>
        <end position="387"/>
    </location>
</feature>
<evidence type="ECO:0000256" key="9">
    <source>
        <dbReference type="SAM" id="Phobius"/>
    </source>
</evidence>
<sequence>MEIESSLKWLLAVTMVLYLIVMYVIGVIAQRKVHNAEDFLVAGRKLPLSFAWMTLLATWFGAGTMLTAADEVRSEGLTRGALDPFGAGFCLLIAGLFVAGPMWRMQLLTVPDFFRRKFGSSAELISSLILVPSYFGWIAAQFTALAEVLQLFFGIPLFWGILIVAIVGTGYTLMGGMWSVTLTDAVQISLVLLGLLVLGGVVLFELGSGNMLVGITRVREETDPGMWTIIPTDSFPSLVGWIGVFAIGALGNLPGQDLMQRVFAANSERTAKWACLVAGVLYLLFGAIPLLLALAGNILFPEDMETKILPALAHAFLHPVVAVIFLVALLSAILSTIDSAILSPASVMAQNIFPRFGWSDTLRSNRIAILMVAICSLVLSYAGESAYALLEEAYLLTMVGLFVPLIVGLYTRPCSPTAAIVSMLVGTCIWAVHFALGWETFLPVGGFMQAMELPISLTATAAAAIAYFCIQWPWQTQFGPAPAEAEEELPATDLADERG</sequence>
<comment type="similarity">
    <text evidence="2 8">Belongs to the sodium:solute symporter (SSF) (TC 2.A.21) family.</text>
</comment>
<dbReference type="InterPro" id="IPR038377">
    <property type="entry name" value="Na/Glc_symporter_sf"/>
</dbReference>
<dbReference type="GO" id="GO:0046942">
    <property type="term" value="P:carboxylic acid transport"/>
    <property type="evidence" value="ECO:0007669"/>
    <property type="project" value="UniProtKB-ARBA"/>
</dbReference>
<evidence type="ECO:0000256" key="7">
    <source>
        <dbReference type="ARBA" id="ARBA00023136"/>
    </source>
</evidence>
<dbReference type="PANTHER" id="PTHR48086">
    <property type="entry name" value="SODIUM/PROLINE SYMPORTER-RELATED"/>
    <property type="match status" value="1"/>
</dbReference>
<evidence type="ECO:0000256" key="1">
    <source>
        <dbReference type="ARBA" id="ARBA00004141"/>
    </source>
</evidence>
<reference evidence="10 11" key="1">
    <citation type="submission" date="2018-02" db="EMBL/GenBank/DDBJ databases">
        <title>Comparative genomes isolates from brazilian mangrove.</title>
        <authorList>
            <person name="Araujo J.E."/>
            <person name="Taketani R.G."/>
            <person name="Silva M.C.P."/>
            <person name="Loureco M.V."/>
            <person name="Andreote F.D."/>
        </authorList>
    </citation>
    <scope>NUCLEOTIDE SEQUENCE [LARGE SCALE GENOMIC DNA]</scope>
    <source>
        <strain evidence="10 11">HEX-2 MGV</strain>
    </source>
</reference>
<evidence type="ECO:0000256" key="6">
    <source>
        <dbReference type="ARBA" id="ARBA00022989"/>
    </source>
</evidence>
<feature type="transmembrane region" description="Helical" evidence="9">
    <location>
        <begin position="273"/>
        <end position="300"/>
    </location>
</feature>
<feature type="transmembrane region" description="Helical" evidence="9">
    <location>
        <begin position="151"/>
        <end position="173"/>
    </location>
</feature>
<dbReference type="InterPro" id="IPR018212">
    <property type="entry name" value="Na/solute_symporter_CS"/>
</dbReference>
<feature type="transmembrane region" description="Helical" evidence="9">
    <location>
        <begin position="124"/>
        <end position="145"/>
    </location>
</feature>
<dbReference type="CDD" id="cd11474">
    <property type="entry name" value="SLC5sbd_CHT"/>
    <property type="match status" value="1"/>
</dbReference>
<keyword evidence="5 9" id="KW-0812">Transmembrane</keyword>
<dbReference type="EMBL" id="PUIA01000035">
    <property type="protein sequence ID" value="PQO33349.1"/>
    <property type="molecule type" value="Genomic_DNA"/>
</dbReference>
<dbReference type="RefSeq" id="WP_105353035.1">
    <property type="nucleotide sequence ID" value="NZ_PUIA01000035.1"/>
</dbReference>
<dbReference type="PANTHER" id="PTHR48086:SF7">
    <property type="entry name" value="SODIUM-SOLUTE SYMPORTER-RELATED"/>
    <property type="match status" value="1"/>
</dbReference>
<evidence type="ECO:0000256" key="5">
    <source>
        <dbReference type="ARBA" id="ARBA00022692"/>
    </source>
</evidence>
<organism evidence="10 11">
    <name type="scientific">Blastopirellula marina</name>
    <dbReference type="NCBI Taxonomy" id="124"/>
    <lineage>
        <taxon>Bacteria</taxon>
        <taxon>Pseudomonadati</taxon>
        <taxon>Planctomycetota</taxon>
        <taxon>Planctomycetia</taxon>
        <taxon>Pirellulales</taxon>
        <taxon>Pirellulaceae</taxon>
        <taxon>Blastopirellula</taxon>
    </lineage>
</organism>
<dbReference type="GO" id="GO:0022857">
    <property type="term" value="F:transmembrane transporter activity"/>
    <property type="evidence" value="ECO:0007669"/>
    <property type="project" value="InterPro"/>
</dbReference>
<protein>
    <submittedName>
        <fullName evidence="10">Sodium:solute symporter</fullName>
    </submittedName>
</protein>
<evidence type="ECO:0000313" key="10">
    <source>
        <dbReference type="EMBL" id="PQO33349.1"/>
    </source>
</evidence>
<dbReference type="OrthoDB" id="9810181at2"/>
<evidence type="ECO:0000256" key="8">
    <source>
        <dbReference type="RuleBase" id="RU362091"/>
    </source>
</evidence>
<dbReference type="PROSITE" id="PS50283">
    <property type="entry name" value="NA_SOLUT_SYMP_3"/>
    <property type="match status" value="1"/>
</dbReference>
<dbReference type="Gene3D" id="1.20.1730.10">
    <property type="entry name" value="Sodium/glucose cotransporter"/>
    <property type="match status" value="1"/>
</dbReference>
<feature type="transmembrane region" description="Helical" evidence="9">
    <location>
        <begin position="320"/>
        <end position="347"/>
    </location>
</feature>
<accession>A0A2S8FMC6</accession>
<evidence type="ECO:0000256" key="2">
    <source>
        <dbReference type="ARBA" id="ARBA00006434"/>
    </source>
</evidence>
<feature type="transmembrane region" description="Helical" evidence="9">
    <location>
        <begin position="450"/>
        <end position="470"/>
    </location>
</feature>
<keyword evidence="4" id="KW-1003">Cell membrane</keyword>
<comment type="subcellular location">
    <subcellularLocation>
        <location evidence="1">Membrane</location>
        <topology evidence="1">Multi-pass membrane protein</topology>
    </subcellularLocation>
</comment>
<dbReference type="Pfam" id="PF00474">
    <property type="entry name" value="SSF"/>
    <property type="match status" value="1"/>
</dbReference>
<dbReference type="PROSITE" id="PS00456">
    <property type="entry name" value="NA_SOLUT_SYMP_1"/>
    <property type="match status" value="1"/>
</dbReference>
<feature type="transmembrane region" description="Helical" evidence="9">
    <location>
        <begin position="418"/>
        <end position="438"/>
    </location>
</feature>
<feature type="transmembrane region" description="Helical" evidence="9">
    <location>
        <begin position="185"/>
        <end position="204"/>
    </location>
</feature>